<accession>A0ABQ1R0U1</accession>
<evidence type="ECO:0000259" key="3">
    <source>
        <dbReference type="Pfam" id="PF00294"/>
    </source>
</evidence>
<evidence type="ECO:0000256" key="1">
    <source>
        <dbReference type="ARBA" id="ARBA00022679"/>
    </source>
</evidence>
<dbReference type="EMBL" id="BMFH01000001">
    <property type="protein sequence ID" value="GGD51148.1"/>
    <property type="molecule type" value="Genomic_DNA"/>
</dbReference>
<sequence>MGKLLILGTVAFDAIETPFGKTDKILGGAATFIGLAASQFRAESAIVSVIGGDFPREYLDLLKNKGIDVSGIEIIEKGKTFFWSGKYNNDLNSRETLATELNVLADFEPVIPDHFRDADVLMLGNLHPSVQLKALEQMREEPKITVLDTMNFWMNHTFPELKKVISRTDVITINDSEARQLSNEYSLVKAAQKIHRMGPKYVVIKKGENGALLFHNGEVFFAPALPLEEVFDPTGAGDSFAGGFVGYLAETENVSFNNLRNAVIHGSNLASFCVEKFGTERMQNLTKEEVERRLEQFKQLTQFDIELR</sequence>
<organism evidence="4 5">
    <name type="scientific">Muriicola marianensis</name>
    <dbReference type="NCBI Taxonomy" id="1324801"/>
    <lineage>
        <taxon>Bacteria</taxon>
        <taxon>Pseudomonadati</taxon>
        <taxon>Bacteroidota</taxon>
        <taxon>Flavobacteriia</taxon>
        <taxon>Flavobacteriales</taxon>
        <taxon>Flavobacteriaceae</taxon>
        <taxon>Muriicola</taxon>
    </lineage>
</organism>
<dbReference type="PROSITE" id="PS00584">
    <property type="entry name" value="PFKB_KINASES_2"/>
    <property type="match status" value="1"/>
</dbReference>
<keyword evidence="1" id="KW-0808">Transferase</keyword>
<keyword evidence="5" id="KW-1185">Reference proteome</keyword>
<dbReference type="Proteomes" id="UP000625780">
    <property type="component" value="Unassembled WGS sequence"/>
</dbReference>
<comment type="caution">
    <text evidence="4">The sequence shown here is derived from an EMBL/GenBank/DDBJ whole genome shotgun (WGS) entry which is preliminary data.</text>
</comment>
<protein>
    <submittedName>
        <fullName evidence="4">Sugar kinase</fullName>
    </submittedName>
</protein>
<dbReference type="InterPro" id="IPR011611">
    <property type="entry name" value="PfkB_dom"/>
</dbReference>
<dbReference type="SUPFAM" id="SSF53613">
    <property type="entry name" value="Ribokinase-like"/>
    <property type="match status" value="1"/>
</dbReference>
<dbReference type="Gene3D" id="3.40.1190.20">
    <property type="match status" value="1"/>
</dbReference>
<dbReference type="InterPro" id="IPR002173">
    <property type="entry name" value="Carboh/pur_kinase_PfkB_CS"/>
</dbReference>
<evidence type="ECO:0000313" key="5">
    <source>
        <dbReference type="Proteomes" id="UP000625780"/>
    </source>
</evidence>
<dbReference type="RefSeq" id="WP_188370278.1">
    <property type="nucleotide sequence ID" value="NZ_BMFH01000001.1"/>
</dbReference>
<gene>
    <name evidence="4" type="ORF">GCM10011361_17300</name>
</gene>
<name>A0ABQ1R0U1_9FLAO</name>
<evidence type="ECO:0000256" key="2">
    <source>
        <dbReference type="ARBA" id="ARBA00022777"/>
    </source>
</evidence>
<reference evidence="5" key="1">
    <citation type="journal article" date="2019" name="Int. J. Syst. Evol. Microbiol.">
        <title>The Global Catalogue of Microorganisms (GCM) 10K type strain sequencing project: providing services to taxonomists for standard genome sequencing and annotation.</title>
        <authorList>
            <consortium name="The Broad Institute Genomics Platform"/>
            <consortium name="The Broad Institute Genome Sequencing Center for Infectious Disease"/>
            <person name="Wu L."/>
            <person name="Ma J."/>
        </authorList>
    </citation>
    <scope>NUCLEOTIDE SEQUENCE [LARGE SCALE GENOMIC DNA]</scope>
    <source>
        <strain evidence="5">CGMCC 1.12606</strain>
    </source>
</reference>
<dbReference type="PANTHER" id="PTHR10584">
    <property type="entry name" value="SUGAR KINASE"/>
    <property type="match status" value="1"/>
</dbReference>
<dbReference type="Pfam" id="PF00294">
    <property type="entry name" value="PfkB"/>
    <property type="match status" value="1"/>
</dbReference>
<dbReference type="PANTHER" id="PTHR10584:SF166">
    <property type="entry name" value="RIBOKINASE"/>
    <property type="match status" value="1"/>
</dbReference>
<feature type="domain" description="Carbohydrate kinase PfkB" evidence="3">
    <location>
        <begin position="22"/>
        <end position="281"/>
    </location>
</feature>
<dbReference type="InterPro" id="IPR029056">
    <property type="entry name" value="Ribokinase-like"/>
</dbReference>
<evidence type="ECO:0000313" key="4">
    <source>
        <dbReference type="EMBL" id="GGD51148.1"/>
    </source>
</evidence>
<proteinExistence type="predicted"/>
<dbReference type="GO" id="GO:0016301">
    <property type="term" value="F:kinase activity"/>
    <property type="evidence" value="ECO:0007669"/>
    <property type="project" value="UniProtKB-KW"/>
</dbReference>
<keyword evidence="2 4" id="KW-0418">Kinase</keyword>